<sequence>MSTASTQQPATEAYTVALEDGGDDVIERAFRFIGGVLTSALGGRGQDVIGESVVVRRRSDRASQLRIDVPDESAGEQILELIAADLEAMTAPEFAEEWLHAEHEGRHVGPS</sequence>
<organism evidence="1 2">
    <name type="scientific">Citricoccus muralis</name>
    <dbReference type="NCBI Taxonomy" id="169134"/>
    <lineage>
        <taxon>Bacteria</taxon>
        <taxon>Bacillati</taxon>
        <taxon>Actinomycetota</taxon>
        <taxon>Actinomycetes</taxon>
        <taxon>Micrococcales</taxon>
        <taxon>Micrococcaceae</taxon>
        <taxon>Citricoccus</taxon>
    </lineage>
</organism>
<keyword evidence="2" id="KW-1185">Reference proteome</keyword>
<protein>
    <submittedName>
        <fullName evidence="1">Uncharacterized protein</fullName>
    </submittedName>
</protein>
<proteinExistence type="predicted"/>
<evidence type="ECO:0000313" key="1">
    <source>
        <dbReference type="EMBL" id="WFP15898.1"/>
    </source>
</evidence>
<evidence type="ECO:0000313" key="2">
    <source>
        <dbReference type="Proteomes" id="UP001219037"/>
    </source>
</evidence>
<dbReference type="Proteomes" id="UP001219037">
    <property type="component" value="Chromosome"/>
</dbReference>
<name>A0ABY8H5H0_9MICC</name>
<dbReference type="EMBL" id="CP121252">
    <property type="protein sequence ID" value="WFP15898.1"/>
    <property type="molecule type" value="Genomic_DNA"/>
</dbReference>
<accession>A0ABY8H5H0</accession>
<dbReference type="RefSeq" id="WP_278156986.1">
    <property type="nucleotide sequence ID" value="NZ_CP121252.1"/>
</dbReference>
<gene>
    <name evidence="1" type="ORF">P8192_10900</name>
</gene>
<reference evidence="1 2" key="1">
    <citation type="submission" date="2023-04" db="EMBL/GenBank/DDBJ databases">
        <title>Funneling lignin-derived compounds into biodiesel using alkali-halophilic Citricoccus sp. P2.</title>
        <authorList>
            <person name="Luo C.-B."/>
        </authorList>
    </citation>
    <scope>NUCLEOTIDE SEQUENCE [LARGE SCALE GENOMIC DNA]</scope>
    <source>
        <strain evidence="1 2">P2</strain>
    </source>
</reference>